<gene>
    <name evidence="2" type="ORF">LCGC14_1536570</name>
</gene>
<name>A0A0F9JF86_9ZZZZ</name>
<evidence type="ECO:0000313" key="2">
    <source>
        <dbReference type="EMBL" id="KKM60956.1"/>
    </source>
</evidence>
<evidence type="ECO:0000256" key="1">
    <source>
        <dbReference type="SAM" id="Phobius"/>
    </source>
</evidence>
<dbReference type="EMBL" id="LAZR01011579">
    <property type="protein sequence ID" value="KKM60956.1"/>
    <property type="molecule type" value="Genomic_DNA"/>
</dbReference>
<keyword evidence="1" id="KW-0472">Membrane</keyword>
<sequence length="178" mass="21022">MTKLQDAYEAMKNPPPERLARIEYRNQFYLIGAYVFAGTFLIYHGFWYIIPIFLFSSFISYAQGMTSYKKYQVIKQFVPEEKPEEFENEISPTRKRSKIINYVYGRHVSWGLAGTSVVLALFVIDPTQSRWMLMLLYPFVMLSTYFALYFGIMYWIALPIYRSKMKNEKGGKNGKSKR</sequence>
<reference evidence="2" key="1">
    <citation type="journal article" date="2015" name="Nature">
        <title>Complex archaea that bridge the gap between prokaryotes and eukaryotes.</title>
        <authorList>
            <person name="Spang A."/>
            <person name="Saw J.H."/>
            <person name="Jorgensen S.L."/>
            <person name="Zaremba-Niedzwiedzka K."/>
            <person name="Martijn J."/>
            <person name="Lind A.E."/>
            <person name="van Eijk R."/>
            <person name="Schleper C."/>
            <person name="Guy L."/>
            <person name="Ettema T.J."/>
        </authorList>
    </citation>
    <scope>NUCLEOTIDE SEQUENCE</scope>
</reference>
<dbReference type="AlphaFoldDB" id="A0A0F9JF86"/>
<proteinExistence type="predicted"/>
<keyword evidence="1" id="KW-1133">Transmembrane helix</keyword>
<feature type="transmembrane region" description="Helical" evidence="1">
    <location>
        <begin position="28"/>
        <end position="61"/>
    </location>
</feature>
<comment type="caution">
    <text evidence="2">The sequence shown here is derived from an EMBL/GenBank/DDBJ whole genome shotgun (WGS) entry which is preliminary data.</text>
</comment>
<keyword evidence="1" id="KW-0812">Transmembrane</keyword>
<feature type="transmembrane region" description="Helical" evidence="1">
    <location>
        <begin position="103"/>
        <end position="124"/>
    </location>
</feature>
<accession>A0A0F9JF86</accession>
<feature type="transmembrane region" description="Helical" evidence="1">
    <location>
        <begin position="136"/>
        <end position="157"/>
    </location>
</feature>
<organism evidence="2">
    <name type="scientific">marine sediment metagenome</name>
    <dbReference type="NCBI Taxonomy" id="412755"/>
    <lineage>
        <taxon>unclassified sequences</taxon>
        <taxon>metagenomes</taxon>
        <taxon>ecological metagenomes</taxon>
    </lineage>
</organism>
<protein>
    <submittedName>
        <fullName evidence="2">Uncharacterized protein</fullName>
    </submittedName>
</protein>